<protein>
    <submittedName>
        <fullName evidence="1">Uncharacterized protein</fullName>
    </submittedName>
</protein>
<sequence>MGNHLKLLRKKYIKLVDSLVPIWYSNSGYVHMLWACLWNYVDIENRSL</sequence>
<dbReference type="EMBL" id="JABBCN010000003">
    <property type="protein sequence ID" value="NMX24808.1"/>
    <property type="molecule type" value="Genomic_DNA"/>
</dbReference>
<organism evidence="1">
    <name type="scientific">Streptococcus sanguinis</name>
    <dbReference type="NCBI Taxonomy" id="1305"/>
    <lineage>
        <taxon>Bacteria</taxon>
        <taxon>Bacillati</taxon>
        <taxon>Bacillota</taxon>
        <taxon>Bacilli</taxon>
        <taxon>Lactobacillales</taxon>
        <taxon>Streptococcaceae</taxon>
        <taxon>Streptococcus</taxon>
    </lineage>
</organism>
<name>A0A7Y0YRZ8_STRSA</name>
<gene>
    <name evidence="1" type="ORF">HGP05_08420</name>
</gene>
<dbReference type="AlphaFoldDB" id="A0A7Y0YRZ8"/>
<comment type="caution">
    <text evidence="1">The sequence shown here is derived from an EMBL/GenBank/DDBJ whole genome shotgun (WGS) entry which is preliminary data.</text>
</comment>
<accession>A0A7Y0YRZ8</accession>
<proteinExistence type="predicted"/>
<reference evidence="1" key="1">
    <citation type="submission" date="2020-04" db="EMBL/GenBank/DDBJ databases">
        <authorList>
            <person name="Chakraborty B."/>
            <person name="Walker A.R."/>
            <person name="Burne R.A."/>
        </authorList>
    </citation>
    <scope>NUCLEOTIDE SEQUENCE [LARGE SCALE GENOMIC DNA]</scope>
    <source>
        <strain evidence="1">BCA8</strain>
    </source>
</reference>
<evidence type="ECO:0000313" key="1">
    <source>
        <dbReference type="EMBL" id="NMX24808.1"/>
    </source>
</evidence>